<evidence type="ECO:0000313" key="5">
    <source>
        <dbReference type="EMBL" id="CAB4000159.1"/>
    </source>
</evidence>
<evidence type="ECO:0000256" key="2">
    <source>
        <dbReference type="ARBA" id="ARBA00022540"/>
    </source>
</evidence>
<dbReference type="Proteomes" id="UP001152795">
    <property type="component" value="Unassembled WGS sequence"/>
</dbReference>
<evidence type="ECO:0000256" key="1">
    <source>
        <dbReference type="ARBA" id="ARBA00022490"/>
    </source>
</evidence>
<accession>A0A7D9I945</accession>
<dbReference type="GO" id="GO:0003723">
    <property type="term" value="F:RNA binding"/>
    <property type="evidence" value="ECO:0007669"/>
    <property type="project" value="UniProtKB-KW"/>
</dbReference>
<organism evidence="5 6">
    <name type="scientific">Paramuricea clavata</name>
    <name type="common">Red gorgonian</name>
    <name type="synonym">Violescent sea-whip</name>
    <dbReference type="NCBI Taxonomy" id="317549"/>
    <lineage>
        <taxon>Eukaryota</taxon>
        <taxon>Metazoa</taxon>
        <taxon>Cnidaria</taxon>
        <taxon>Anthozoa</taxon>
        <taxon>Octocorallia</taxon>
        <taxon>Malacalcyonacea</taxon>
        <taxon>Plexauridae</taxon>
        <taxon>Paramuricea</taxon>
    </lineage>
</organism>
<dbReference type="OrthoDB" id="16538at2759"/>
<keyword evidence="4" id="KW-0648">Protein biosynthesis</keyword>
<dbReference type="PANTHER" id="PTHR12399">
    <property type="entry name" value="EUKARYOTIC TRANSLATION INITIATION FACTOR 3 SUBUNIT 7"/>
    <property type="match status" value="1"/>
</dbReference>
<name>A0A7D9I945_PARCT</name>
<reference evidence="5" key="1">
    <citation type="submission" date="2020-04" db="EMBL/GenBank/DDBJ databases">
        <authorList>
            <person name="Alioto T."/>
            <person name="Alioto T."/>
            <person name="Gomez Garrido J."/>
        </authorList>
    </citation>
    <scope>NUCLEOTIDE SEQUENCE</scope>
    <source>
        <strain evidence="5">A484AB</strain>
    </source>
</reference>
<keyword evidence="3" id="KW-0694">RNA-binding</keyword>
<dbReference type="InterPro" id="IPR007783">
    <property type="entry name" value="eIF3d"/>
</dbReference>
<dbReference type="EMBL" id="CACRXK020003767">
    <property type="protein sequence ID" value="CAB4000159.1"/>
    <property type="molecule type" value="Genomic_DNA"/>
</dbReference>
<evidence type="ECO:0000256" key="4">
    <source>
        <dbReference type="ARBA" id="ARBA00022917"/>
    </source>
</evidence>
<dbReference type="PANTHER" id="PTHR12399:SF0">
    <property type="entry name" value="EUKARYOTIC TRANSLATION INITIATION FACTOR 3 SUBUNIT D"/>
    <property type="match status" value="1"/>
</dbReference>
<sequence>MDFSNQFFLKFKMAAERSHFIAPVIQDNPNGWGPTSVSDAFKGIPYQPFSKGDRIGKAWTNMYYNWQSRYQIGLVHHTKIDGTKINI</sequence>
<evidence type="ECO:0000313" key="6">
    <source>
        <dbReference type="Proteomes" id="UP001152795"/>
    </source>
</evidence>
<keyword evidence="6" id="KW-1185">Reference proteome</keyword>
<evidence type="ECO:0000256" key="3">
    <source>
        <dbReference type="ARBA" id="ARBA00022884"/>
    </source>
</evidence>
<gene>
    <name evidence="5" type="ORF">PACLA_8A072753</name>
</gene>
<protein>
    <submittedName>
        <fullName evidence="5">Eukaryotic translation initiation factor 3 subunit D</fullName>
    </submittedName>
</protein>
<dbReference type="Pfam" id="PF05091">
    <property type="entry name" value="eIF-3_zeta"/>
    <property type="match status" value="1"/>
</dbReference>
<keyword evidence="2 5" id="KW-0396">Initiation factor</keyword>
<proteinExistence type="predicted"/>
<dbReference type="GO" id="GO:0005852">
    <property type="term" value="C:eukaryotic translation initiation factor 3 complex"/>
    <property type="evidence" value="ECO:0007669"/>
    <property type="project" value="InterPro"/>
</dbReference>
<dbReference type="AlphaFoldDB" id="A0A7D9I945"/>
<dbReference type="GO" id="GO:0003743">
    <property type="term" value="F:translation initiation factor activity"/>
    <property type="evidence" value="ECO:0007669"/>
    <property type="project" value="UniProtKB-KW"/>
</dbReference>
<comment type="caution">
    <text evidence="5">The sequence shown here is derived from an EMBL/GenBank/DDBJ whole genome shotgun (WGS) entry which is preliminary data.</text>
</comment>
<keyword evidence="1" id="KW-0963">Cytoplasm</keyword>